<sequence>MDRLAAMKVFVRVVEAGSFSGVARESATTQSAVSKQVAALEAHLGVKLLSRSTRALSLTEEGEAFFPEARRVVADVEAAEQRLRGGTRLTGWLRVAASVAYGRLVLMPRVRSFLALHPDLRIDLRLNDGFADLIEQGVDVGVRLGDLPDSGLVARKIGGWRRVLVAHPGYFSALPDGGPPLTHPRELAAHNCIVYTEAASRNIWEFVGAGGDVARVRVAGTLQTNSSEAIRAAALAGLGICHAPDWLLREELASGELTALLPAWRSRTTPIHAVYPAHRKNVKKIDAFIAHISN</sequence>
<dbReference type="AlphaFoldDB" id="A0A366FGQ2"/>
<evidence type="ECO:0000256" key="4">
    <source>
        <dbReference type="ARBA" id="ARBA00023163"/>
    </source>
</evidence>
<dbReference type="Proteomes" id="UP000253529">
    <property type="component" value="Unassembled WGS sequence"/>
</dbReference>
<comment type="caution">
    <text evidence="6">The sequence shown here is derived from an EMBL/GenBank/DDBJ whole genome shotgun (WGS) entry which is preliminary data.</text>
</comment>
<dbReference type="InterPro" id="IPR005119">
    <property type="entry name" value="LysR_subst-bd"/>
</dbReference>
<evidence type="ECO:0000256" key="1">
    <source>
        <dbReference type="ARBA" id="ARBA00009437"/>
    </source>
</evidence>
<dbReference type="Gene3D" id="3.40.190.290">
    <property type="match status" value="1"/>
</dbReference>
<keyword evidence="2" id="KW-0805">Transcription regulation</keyword>
<reference evidence="6 7" key="1">
    <citation type="submission" date="2018-06" db="EMBL/GenBank/DDBJ databases">
        <title>Genomic Encyclopedia of Type Strains, Phase IV (KMG-IV): sequencing the most valuable type-strain genomes for metagenomic binning, comparative biology and taxonomic classification.</title>
        <authorList>
            <person name="Goeker M."/>
        </authorList>
    </citation>
    <scope>NUCLEOTIDE SEQUENCE [LARGE SCALE GENOMIC DNA]</scope>
    <source>
        <strain evidence="6 7">DSM 24875</strain>
    </source>
</reference>
<dbReference type="GO" id="GO:0003677">
    <property type="term" value="F:DNA binding"/>
    <property type="evidence" value="ECO:0007669"/>
    <property type="project" value="UniProtKB-KW"/>
</dbReference>
<gene>
    <name evidence="6" type="ORF">DFR50_11149</name>
</gene>
<dbReference type="OrthoDB" id="9786526at2"/>
<evidence type="ECO:0000259" key="5">
    <source>
        <dbReference type="PROSITE" id="PS50931"/>
    </source>
</evidence>
<organism evidence="6 7">
    <name type="scientific">Roseiarcus fermentans</name>
    <dbReference type="NCBI Taxonomy" id="1473586"/>
    <lineage>
        <taxon>Bacteria</taxon>
        <taxon>Pseudomonadati</taxon>
        <taxon>Pseudomonadota</taxon>
        <taxon>Alphaproteobacteria</taxon>
        <taxon>Hyphomicrobiales</taxon>
        <taxon>Roseiarcaceae</taxon>
        <taxon>Roseiarcus</taxon>
    </lineage>
</organism>
<dbReference type="SUPFAM" id="SSF46785">
    <property type="entry name" value="Winged helix' DNA-binding domain"/>
    <property type="match status" value="1"/>
</dbReference>
<dbReference type="InterPro" id="IPR058163">
    <property type="entry name" value="LysR-type_TF_proteobact-type"/>
</dbReference>
<comment type="similarity">
    <text evidence="1">Belongs to the LysR transcriptional regulatory family.</text>
</comment>
<evidence type="ECO:0000313" key="6">
    <source>
        <dbReference type="EMBL" id="RBP13787.1"/>
    </source>
</evidence>
<dbReference type="RefSeq" id="WP_113889346.1">
    <property type="nucleotide sequence ID" value="NZ_QNRK01000011.1"/>
</dbReference>
<dbReference type="PANTHER" id="PTHR30537">
    <property type="entry name" value="HTH-TYPE TRANSCRIPTIONAL REGULATOR"/>
    <property type="match status" value="1"/>
</dbReference>
<feature type="domain" description="HTH lysR-type" evidence="5">
    <location>
        <begin position="1"/>
        <end position="59"/>
    </location>
</feature>
<dbReference type="PRINTS" id="PR00039">
    <property type="entry name" value="HTHLYSR"/>
</dbReference>
<accession>A0A366FGQ2</accession>
<dbReference type="EMBL" id="QNRK01000011">
    <property type="protein sequence ID" value="RBP13787.1"/>
    <property type="molecule type" value="Genomic_DNA"/>
</dbReference>
<name>A0A366FGQ2_9HYPH</name>
<protein>
    <submittedName>
        <fullName evidence="6">LysR family transcriptional regulator</fullName>
    </submittedName>
</protein>
<evidence type="ECO:0000256" key="3">
    <source>
        <dbReference type="ARBA" id="ARBA00023125"/>
    </source>
</evidence>
<keyword evidence="4" id="KW-0804">Transcription</keyword>
<dbReference type="GO" id="GO:0003700">
    <property type="term" value="F:DNA-binding transcription factor activity"/>
    <property type="evidence" value="ECO:0007669"/>
    <property type="project" value="InterPro"/>
</dbReference>
<dbReference type="PROSITE" id="PS50931">
    <property type="entry name" value="HTH_LYSR"/>
    <property type="match status" value="1"/>
</dbReference>
<dbReference type="InterPro" id="IPR036388">
    <property type="entry name" value="WH-like_DNA-bd_sf"/>
</dbReference>
<dbReference type="Pfam" id="PF00126">
    <property type="entry name" value="HTH_1"/>
    <property type="match status" value="1"/>
</dbReference>
<dbReference type="InterPro" id="IPR036390">
    <property type="entry name" value="WH_DNA-bd_sf"/>
</dbReference>
<dbReference type="SUPFAM" id="SSF53850">
    <property type="entry name" value="Periplasmic binding protein-like II"/>
    <property type="match status" value="1"/>
</dbReference>
<evidence type="ECO:0000256" key="2">
    <source>
        <dbReference type="ARBA" id="ARBA00023015"/>
    </source>
</evidence>
<dbReference type="CDD" id="cd08422">
    <property type="entry name" value="PBP2_CrgA_like"/>
    <property type="match status" value="1"/>
</dbReference>
<dbReference type="Pfam" id="PF03466">
    <property type="entry name" value="LysR_substrate"/>
    <property type="match status" value="1"/>
</dbReference>
<dbReference type="InterPro" id="IPR000847">
    <property type="entry name" value="LysR_HTH_N"/>
</dbReference>
<dbReference type="PANTHER" id="PTHR30537:SF80">
    <property type="entry name" value="TRANSCRIPTIONAL REGULATOR"/>
    <property type="match status" value="1"/>
</dbReference>
<keyword evidence="7" id="KW-1185">Reference proteome</keyword>
<evidence type="ECO:0000313" key="7">
    <source>
        <dbReference type="Proteomes" id="UP000253529"/>
    </source>
</evidence>
<dbReference type="Gene3D" id="1.10.10.10">
    <property type="entry name" value="Winged helix-like DNA-binding domain superfamily/Winged helix DNA-binding domain"/>
    <property type="match status" value="1"/>
</dbReference>
<proteinExistence type="inferred from homology"/>
<keyword evidence="3" id="KW-0238">DNA-binding</keyword>
<dbReference type="FunFam" id="1.10.10.10:FF:000001">
    <property type="entry name" value="LysR family transcriptional regulator"/>
    <property type="match status" value="1"/>
</dbReference>